<feature type="transmembrane region" description="Helical" evidence="1">
    <location>
        <begin position="94"/>
        <end position="114"/>
    </location>
</feature>
<organism evidence="2 3">
    <name type="scientific">Alteromonas gracilis</name>
    <dbReference type="NCBI Taxonomy" id="1479524"/>
    <lineage>
        <taxon>Bacteria</taxon>
        <taxon>Pseudomonadati</taxon>
        <taxon>Pseudomonadota</taxon>
        <taxon>Gammaproteobacteria</taxon>
        <taxon>Alteromonadales</taxon>
        <taxon>Alteromonadaceae</taxon>
        <taxon>Alteromonas/Salinimonas group</taxon>
        <taxon>Alteromonas</taxon>
    </lineage>
</organism>
<proteinExistence type="predicted"/>
<sequence length="310" mass="32729">MSLIEIVIASGKSSVDIALYTLLPVMVVMLCLMKVLEAIGVMAIIVKMLAPILKPFGLTGMSTLALIQMNLISFAAPLATLAIMLSRGVSDRHLAATLAMLLAMGQGNILYPMIPLGLNWPVAIVFSIAGGLSAASFTWYFSGKKLSSITCGKTQDELTSSPPKKGIINIINDAGAEAIRLSVNAVPMLTLSITIVGILTQIGAVAGFERLVTPILHVINVSQIYVVPSIAKYLGGGTAYLVVASDLVNSSNITAGEINKSVGFLIHTFDLPGIGIFLGICTRIIVVFKYALPGILVGILMRTILHGLYF</sequence>
<dbReference type="RefSeq" id="WP_105929678.1">
    <property type="nucleotide sequence ID" value="NZ_PVNO01000003.1"/>
</dbReference>
<accession>A0ABX5CSP8</accession>
<feature type="transmembrane region" description="Helical" evidence="1">
    <location>
        <begin position="65"/>
        <end position="85"/>
    </location>
</feature>
<keyword evidence="1" id="KW-0472">Membrane</keyword>
<feature type="transmembrane region" description="Helical" evidence="1">
    <location>
        <begin position="120"/>
        <end position="141"/>
    </location>
</feature>
<feature type="transmembrane region" description="Helical" evidence="1">
    <location>
        <begin position="21"/>
        <end position="45"/>
    </location>
</feature>
<keyword evidence="3" id="KW-1185">Reference proteome</keyword>
<evidence type="ECO:0000313" key="3">
    <source>
        <dbReference type="Proteomes" id="UP000239539"/>
    </source>
</evidence>
<feature type="transmembrane region" description="Helical" evidence="1">
    <location>
        <begin position="188"/>
        <end position="208"/>
    </location>
</feature>
<dbReference type="EMBL" id="PVNO01000003">
    <property type="protein sequence ID" value="PRO70408.1"/>
    <property type="molecule type" value="Genomic_DNA"/>
</dbReference>
<comment type="caution">
    <text evidence="2">The sequence shown here is derived from an EMBL/GenBank/DDBJ whole genome shotgun (WGS) entry which is preliminary data.</text>
</comment>
<gene>
    <name evidence="2" type="ORF">C6Y39_02060</name>
</gene>
<feature type="transmembrane region" description="Helical" evidence="1">
    <location>
        <begin position="271"/>
        <end position="292"/>
    </location>
</feature>
<keyword evidence="1" id="KW-0812">Transmembrane</keyword>
<keyword evidence="1" id="KW-1133">Transmembrane helix</keyword>
<evidence type="ECO:0000256" key="1">
    <source>
        <dbReference type="SAM" id="Phobius"/>
    </source>
</evidence>
<protein>
    <submittedName>
        <fullName evidence="2">Nucleoside recognition family protein</fullName>
    </submittedName>
</protein>
<reference evidence="3" key="1">
    <citation type="journal article" date="2020" name="Int. J. Syst. Evol. Microbiol.">
        <title>Alteromonas alba sp. nov., a marine bacterium isolated from the seawater of the West Pacific Ocean.</title>
        <authorList>
            <person name="Sun C."/>
            <person name="Wu Y.-H."/>
            <person name="Xamxidin M."/>
            <person name="Cheng H."/>
            <person name="Xu X.-W."/>
        </authorList>
    </citation>
    <scope>NUCLEOTIDE SEQUENCE [LARGE SCALE GENOMIC DNA]</scope>
    <source>
        <strain evidence="3">9a2</strain>
    </source>
</reference>
<name>A0ABX5CSP8_9ALTE</name>
<dbReference type="Proteomes" id="UP000239539">
    <property type="component" value="Unassembled WGS sequence"/>
</dbReference>
<evidence type="ECO:0000313" key="2">
    <source>
        <dbReference type="EMBL" id="PRO70408.1"/>
    </source>
</evidence>